<accession>A0ABU2MTJ1</accession>
<reference evidence="4" key="1">
    <citation type="submission" date="2023-07" db="EMBL/GenBank/DDBJ databases">
        <title>30 novel species of actinomycetes from the DSMZ collection.</title>
        <authorList>
            <person name="Nouioui I."/>
        </authorList>
    </citation>
    <scope>NUCLEOTIDE SEQUENCE [LARGE SCALE GENOMIC DNA]</scope>
    <source>
        <strain evidence="4">DSM 44938</strain>
    </source>
</reference>
<keyword evidence="2" id="KW-0812">Transmembrane</keyword>
<dbReference type="Proteomes" id="UP001183246">
    <property type="component" value="Unassembled WGS sequence"/>
</dbReference>
<dbReference type="EMBL" id="JAVREL010000011">
    <property type="protein sequence ID" value="MDT0344845.1"/>
    <property type="molecule type" value="Genomic_DNA"/>
</dbReference>
<feature type="region of interest" description="Disordered" evidence="1">
    <location>
        <begin position="176"/>
        <end position="209"/>
    </location>
</feature>
<evidence type="ECO:0000313" key="3">
    <source>
        <dbReference type="EMBL" id="MDT0344845.1"/>
    </source>
</evidence>
<keyword evidence="2" id="KW-0472">Membrane</keyword>
<dbReference type="RefSeq" id="WP_311705969.1">
    <property type="nucleotide sequence ID" value="NZ_JAVREL010000011.1"/>
</dbReference>
<gene>
    <name evidence="3" type="ORF">RM590_19840</name>
</gene>
<feature type="compositionally biased region" description="Basic and acidic residues" evidence="1">
    <location>
        <begin position="176"/>
        <end position="188"/>
    </location>
</feature>
<name>A0ABU2MTJ1_9ACTN</name>
<sequence length="209" mass="21370">MADRPEVREMLRAAAAGHEPDRRRMLARVERAIAAAPARRGGWLRVAGAAAALAVTLGAAALIAGWSGGGPGGAGPAAAETRLPSSGVVDPGSNPHWSQSNITVETAEPLTSFTVELRVVTGEGVRPTGAWRTLPGNDFDLSVANEGGDLVFRWELRPGAEVPPGEHMFAGQFDHDLGARDPSGDRYRVTGSGPAGTVSASGGFGAATG</sequence>
<evidence type="ECO:0000256" key="2">
    <source>
        <dbReference type="SAM" id="Phobius"/>
    </source>
</evidence>
<comment type="caution">
    <text evidence="3">The sequence shown here is derived from an EMBL/GenBank/DDBJ whole genome shotgun (WGS) entry which is preliminary data.</text>
</comment>
<evidence type="ECO:0008006" key="5">
    <source>
        <dbReference type="Google" id="ProtNLM"/>
    </source>
</evidence>
<proteinExistence type="predicted"/>
<organism evidence="3 4">
    <name type="scientific">Streptomyces litchfieldiae</name>
    <dbReference type="NCBI Taxonomy" id="3075543"/>
    <lineage>
        <taxon>Bacteria</taxon>
        <taxon>Bacillati</taxon>
        <taxon>Actinomycetota</taxon>
        <taxon>Actinomycetes</taxon>
        <taxon>Kitasatosporales</taxon>
        <taxon>Streptomycetaceae</taxon>
        <taxon>Streptomyces</taxon>
    </lineage>
</organism>
<evidence type="ECO:0000256" key="1">
    <source>
        <dbReference type="SAM" id="MobiDB-lite"/>
    </source>
</evidence>
<keyword evidence="2" id="KW-1133">Transmembrane helix</keyword>
<protein>
    <recommendedName>
        <fullName evidence="5">Anti-sigma factor</fullName>
    </recommendedName>
</protein>
<feature type="transmembrane region" description="Helical" evidence="2">
    <location>
        <begin position="46"/>
        <end position="66"/>
    </location>
</feature>
<evidence type="ECO:0000313" key="4">
    <source>
        <dbReference type="Proteomes" id="UP001183246"/>
    </source>
</evidence>
<keyword evidence="4" id="KW-1185">Reference proteome</keyword>